<dbReference type="CDD" id="cd12087">
    <property type="entry name" value="TM_EGFR-like"/>
    <property type="match status" value="1"/>
</dbReference>
<feature type="transmembrane region" description="Helical" evidence="2">
    <location>
        <begin position="245"/>
        <end position="271"/>
    </location>
</feature>
<dbReference type="EnsemblMetazoa" id="CLYHEMT005544.1">
    <property type="protein sequence ID" value="CLYHEMP005544.1"/>
    <property type="gene ID" value="CLYHEMG005544"/>
</dbReference>
<feature type="signal peptide" evidence="3">
    <location>
        <begin position="1"/>
        <end position="22"/>
    </location>
</feature>
<accession>A0A7M5UTG3</accession>
<name>A0A7M5UTG3_9CNID</name>
<feature type="region of interest" description="Disordered" evidence="1">
    <location>
        <begin position="446"/>
        <end position="473"/>
    </location>
</feature>
<evidence type="ECO:0000256" key="3">
    <source>
        <dbReference type="SAM" id="SignalP"/>
    </source>
</evidence>
<reference evidence="4" key="1">
    <citation type="submission" date="2021-01" db="UniProtKB">
        <authorList>
            <consortium name="EnsemblMetazoa"/>
        </authorList>
    </citation>
    <scope>IDENTIFICATION</scope>
</reference>
<keyword evidence="2" id="KW-0812">Transmembrane</keyword>
<evidence type="ECO:0000313" key="4">
    <source>
        <dbReference type="EnsemblMetazoa" id="CLYHEMP005544.1"/>
    </source>
</evidence>
<dbReference type="AlphaFoldDB" id="A0A7M5UTG3"/>
<keyword evidence="2" id="KW-0472">Membrane</keyword>
<protein>
    <recommendedName>
        <fullName evidence="6">Cnidarian restricted protein</fullName>
    </recommendedName>
</protein>
<keyword evidence="5" id="KW-1185">Reference proteome</keyword>
<feature type="chain" id="PRO_5029469394" description="Cnidarian restricted protein" evidence="3">
    <location>
        <begin position="23"/>
        <end position="473"/>
    </location>
</feature>
<keyword evidence="2" id="KW-1133">Transmembrane helix</keyword>
<organism evidence="4 5">
    <name type="scientific">Clytia hemisphaerica</name>
    <dbReference type="NCBI Taxonomy" id="252671"/>
    <lineage>
        <taxon>Eukaryota</taxon>
        <taxon>Metazoa</taxon>
        <taxon>Cnidaria</taxon>
        <taxon>Hydrozoa</taxon>
        <taxon>Hydroidolina</taxon>
        <taxon>Leptothecata</taxon>
        <taxon>Obeliida</taxon>
        <taxon>Clytiidae</taxon>
        <taxon>Clytia</taxon>
    </lineage>
</organism>
<evidence type="ECO:0000313" key="5">
    <source>
        <dbReference type="Proteomes" id="UP000594262"/>
    </source>
</evidence>
<sequence>MSGIFRLLLVLISLVISDFAEAEKKVLIVRRNNTFDTWTEPDGGCANCACRKHSSYMVTKSNKRSCFDNDDVSTIYGKDSILTSKEGQAIFYATSERKYKSWIVKNTFELYSSEGKQITSSNCQNVEISKVNVMNFDYWQPWITKKKIGDHFRLLKLGKLSAISIMIPLTNYATLRGHLVNIVVSCGNAKEVHKAFNVFVKFGGQRNYTKGEIIKQLPSSKSTTNDDDESSLNQNSKNTPKTSSLTMIVIGASLGGVAFLVIIVAIILFILNKRLKEQHMAVIKKQENGLTLDGSRVIVNKDVLELAHEIIQERAEKMKSRPDIIPEQEKELEFKFKMAKDLYQLTDNYSIDSAYEKAIDPVKSRENAANDTELSLDTNTGSLERMSSMKGSYTEIILDPKEPLNVRQSVIYEPVIDEKSGYSEPNHDVLIERPYQGIYLQPVDGGGGSVGVIKEEDDGQSSDEDANYEEFQG</sequence>
<feature type="region of interest" description="Disordered" evidence="1">
    <location>
        <begin position="218"/>
        <end position="239"/>
    </location>
</feature>
<feature type="compositionally biased region" description="Acidic residues" evidence="1">
    <location>
        <begin position="455"/>
        <end position="473"/>
    </location>
</feature>
<evidence type="ECO:0008006" key="6">
    <source>
        <dbReference type="Google" id="ProtNLM"/>
    </source>
</evidence>
<evidence type="ECO:0000256" key="2">
    <source>
        <dbReference type="SAM" id="Phobius"/>
    </source>
</evidence>
<evidence type="ECO:0000256" key="1">
    <source>
        <dbReference type="SAM" id="MobiDB-lite"/>
    </source>
</evidence>
<proteinExistence type="predicted"/>
<keyword evidence="3" id="KW-0732">Signal</keyword>
<dbReference type="GeneID" id="136798457"/>
<dbReference type="Proteomes" id="UP000594262">
    <property type="component" value="Unplaced"/>
</dbReference>
<dbReference type="RefSeq" id="XP_066911171.1">
    <property type="nucleotide sequence ID" value="XM_067055070.1"/>
</dbReference>